<dbReference type="InterPro" id="IPR003709">
    <property type="entry name" value="VanY-like_core_dom"/>
</dbReference>
<dbReference type="SUPFAM" id="SSF55166">
    <property type="entry name" value="Hedgehog/DD-peptidase"/>
    <property type="match status" value="1"/>
</dbReference>
<organism evidence="2">
    <name type="scientific">uncultured marine virus</name>
    <dbReference type="NCBI Taxonomy" id="186617"/>
    <lineage>
        <taxon>Viruses</taxon>
        <taxon>environmental samples</taxon>
    </lineage>
</organism>
<proteinExistence type="predicted"/>
<dbReference type="Gene3D" id="3.30.1380.10">
    <property type="match status" value="1"/>
</dbReference>
<evidence type="ECO:0000313" key="2">
    <source>
        <dbReference type="EMBL" id="AKH48739.1"/>
    </source>
</evidence>
<dbReference type="InterPro" id="IPR009045">
    <property type="entry name" value="Zn_M74/Hedgehog-like"/>
</dbReference>
<feature type="domain" description="D-alanyl-D-alanine carboxypeptidase-like core" evidence="1">
    <location>
        <begin position="261"/>
        <end position="362"/>
    </location>
</feature>
<dbReference type="GO" id="GO:0008233">
    <property type="term" value="F:peptidase activity"/>
    <property type="evidence" value="ECO:0007669"/>
    <property type="project" value="InterPro"/>
</dbReference>
<name>A0A0F7L850_9VIRU</name>
<dbReference type="GO" id="GO:0006508">
    <property type="term" value="P:proteolysis"/>
    <property type="evidence" value="ECO:0007669"/>
    <property type="project" value="InterPro"/>
</dbReference>
<dbReference type="Pfam" id="PF02557">
    <property type="entry name" value="VanY"/>
    <property type="match status" value="1"/>
</dbReference>
<sequence>MTRRKTMGCNNDKIRSFLTKPNSRMRKKFDDIQDAEKERESSFAGVTVFEARVVGVPRDIGATVVTESGTDNAQYVSTVQIRVFEVDNMLPDPTDLQTAAGAAEVINMHSNALVPSSLTGLKTGDIVTVEFLEPYIQNTKQVSRIRGKVRSDPDYGEKIKKNFDDSGTGMESFFQNGTPTTVGDTTGFQPKKRNYTPENIVITNGLVPTDRLHFVQANGTNVVSKGTVVKTSGGIPIIEYYSTDTQGGLAFIKGASGTNYANKLIELATAYQVKFNKPLVITSAYRSFDKQKQLYKNPGPGWAAKPGTSNHGWGLAFDFNHGGARKPLFTDPEYIWMNDNAATYKFYNAGKHFSNPEPWHFEVINSEKKSLYGSDIN</sequence>
<reference evidence="2" key="2">
    <citation type="submission" date="2015-03" db="EMBL/GenBank/DDBJ databases">
        <authorList>
            <person name="Chow C.-E.T."/>
            <person name="Winget D.M."/>
            <person name="White R.A.III."/>
            <person name="Hallam S.J."/>
            <person name="Suttle C.A."/>
        </authorList>
    </citation>
    <scope>NUCLEOTIDE SEQUENCE</scope>
    <source>
        <strain evidence="2">Oxic3_2</strain>
    </source>
</reference>
<protein>
    <submittedName>
        <fullName evidence="2">Peptidase M23B</fullName>
    </submittedName>
</protein>
<accession>A0A0F7L850</accession>
<dbReference type="InterPro" id="IPR052179">
    <property type="entry name" value="DD-CPase-like"/>
</dbReference>
<reference evidence="2" key="1">
    <citation type="journal article" date="2015" name="Front. Microbiol.">
        <title>Combining genomic sequencing methods to explore viral diversity and reveal potential virus-host interactions.</title>
        <authorList>
            <person name="Chow C.E."/>
            <person name="Winget D.M."/>
            <person name="White R.A.III."/>
            <person name="Hallam S.J."/>
            <person name="Suttle C.A."/>
        </authorList>
    </citation>
    <scope>NUCLEOTIDE SEQUENCE</scope>
    <source>
        <strain evidence="2">Oxic3_2</strain>
    </source>
</reference>
<evidence type="ECO:0000259" key="1">
    <source>
        <dbReference type="Pfam" id="PF02557"/>
    </source>
</evidence>
<dbReference type="PANTHER" id="PTHR34385">
    <property type="entry name" value="D-ALANYL-D-ALANINE CARBOXYPEPTIDASE"/>
    <property type="match status" value="1"/>
</dbReference>
<dbReference type="CDD" id="cd14814">
    <property type="entry name" value="Peptidase_M15"/>
    <property type="match status" value="1"/>
</dbReference>
<dbReference type="EMBL" id="KR029608">
    <property type="protein sequence ID" value="AKH48739.1"/>
    <property type="molecule type" value="Genomic_DNA"/>
</dbReference>
<dbReference type="PANTHER" id="PTHR34385:SF1">
    <property type="entry name" value="PEPTIDOGLYCAN L-ALANYL-D-GLUTAMATE ENDOPEPTIDASE CWLK"/>
    <property type="match status" value="1"/>
</dbReference>